<evidence type="ECO:0000259" key="4">
    <source>
        <dbReference type="PROSITE" id="PS01124"/>
    </source>
</evidence>
<keyword evidence="2" id="KW-0238">DNA-binding</keyword>
<dbReference type="InterPro" id="IPR020449">
    <property type="entry name" value="Tscrpt_reg_AraC-type_HTH"/>
</dbReference>
<dbReference type="InterPro" id="IPR032783">
    <property type="entry name" value="AraC_lig"/>
</dbReference>
<keyword evidence="6" id="KW-1185">Reference proteome</keyword>
<dbReference type="InterPro" id="IPR009057">
    <property type="entry name" value="Homeodomain-like_sf"/>
</dbReference>
<proteinExistence type="predicted"/>
<keyword evidence="1" id="KW-0805">Transcription regulation</keyword>
<dbReference type="Proteomes" id="UP000295727">
    <property type="component" value="Chromosome 2"/>
</dbReference>
<evidence type="ECO:0000256" key="3">
    <source>
        <dbReference type="ARBA" id="ARBA00023163"/>
    </source>
</evidence>
<dbReference type="Pfam" id="PF12852">
    <property type="entry name" value="Cupin_6"/>
    <property type="match status" value="1"/>
</dbReference>
<dbReference type="Pfam" id="PF12833">
    <property type="entry name" value="HTH_18"/>
    <property type="match status" value="1"/>
</dbReference>
<evidence type="ECO:0000313" key="5">
    <source>
        <dbReference type="EMBL" id="QBQ98760.1"/>
    </source>
</evidence>
<dbReference type="AlphaFoldDB" id="A0A4P7CS46"/>
<dbReference type="SUPFAM" id="SSF46689">
    <property type="entry name" value="Homeodomain-like"/>
    <property type="match status" value="2"/>
</dbReference>
<organism evidence="5 6">
    <name type="scientific">Paraburkholderia pallida</name>
    <dbReference type="NCBI Taxonomy" id="2547399"/>
    <lineage>
        <taxon>Bacteria</taxon>
        <taxon>Pseudomonadati</taxon>
        <taxon>Pseudomonadota</taxon>
        <taxon>Betaproteobacteria</taxon>
        <taxon>Burkholderiales</taxon>
        <taxon>Burkholderiaceae</taxon>
        <taxon>Paraburkholderia</taxon>
    </lineage>
</organism>
<dbReference type="KEGG" id="ppai:E1956_15920"/>
<keyword evidence="3" id="KW-0804">Transcription</keyword>
<dbReference type="PANTHER" id="PTHR46796:SF7">
    <property type="entry name" value="ARAC FAMILY TRANSCRIPTIONAL REGULATOR"/>
    <property type="match status" value="1"/>
</dbReference>
<evidence type="ECO:0000256" key="2">
    <source>
        <dbReference type="ARBA" id="ARBA00023125"/>
    </source>
</evidence>
<dbReference type="InterPro" id="IPR018060">
    <property type="entry name" value="HTH_AraC"/>
</dbReference>
<feature type="domain" description="HTH araC/xylS-type" evidence="4">
    <location>
        <begin position="201"/>
        <end position="302"/>
    </location>
</feature>
<dbReference type="GO" id="GO:0003700">
    <property type="term" value="F:DNA-binding transcription factor activity"/>
    <property type="evidence" value="ECO:0007669"/>
    <property type="project" value="InterPro"/>
</dbReference>
<dbReference type="PROSITE" id="PS01124">
    <property type="entry name" value="HTH_ARAC_FAMILY_2"/>
    <property type="match status" value="1"/>
</dbReference>
<dbReference type="PRINTS" id="PR00032">
    <property type="entry name" value="HTHARAC"/>
</dbReference>
<dbReference type="PANTHER" id="PTHR46796">
    <property type="entry name" value="HTH-TYPE TRANSCRIPTIONAL ACTIVATOR RHAS-RELATED"/>
    <property type="match status" value="1"/>
</dbReference>
<dbReference type="Gene3D" id="1.10.10.60">
    <property type="entry name" value="Homeodomain-like"/>
    <property type="match status" value="2"/>
</dbReference>
<gene>
    <name evidence="5" type="ORF">E1956_15920</name>
</gene>
<evidence type="ECO:0000313" key="6">
    <source>
        <dbReference type="Proteomes" id="UP000295727"/>
    </source>
</evidence>
<dbReference type="RefSeq" id="WP_134750859.1">
    <property type="nucleotide sequence ID" value="NZ_CP038149.1"/>
</dbReference>
<accession>A0A4P7CS46</accession>
<dbReference type="OrthoDB" id="9789899at2"/>
<dbReference type="EMBL" id="CP038149">
    <property type="protein sequence ID" value="QBQ98760.1"/>
    <property type="molecule type" value="Genomic_DNA"/>
</dbReference>
<dbReference type="PROSITE" id="PS00041">
    <property type="entry name" value="HTH_ARAC_FAMILY_1"/>
    <property type="match status" value="1"/>
</dbReference>
<evidence type="ECO:0000256" key="1">
    <source>
        <dbReference type="ARBA" id="ARBA00023015"/>
    </source>
</evidence>
<protein>
    <submittedName>
        <fullName evidence="5">AraC family transcriptional regulator</fullName>
    </submittedName>
</protein>
<dbReference type="InterPro" id="IPR050204">
    <property type="entry name" value="AraC_XylS_family_regulators"/>
</dbReference>
<dbReference type="SMART" id="SM00342">
    <property type="entry name" value="HTH_ARAC"/>
    <property type="match status" value="1"/>
</dbReference>
<reference evidence="5 6" key="1">
    <citation type="submission" date="2019-03" db="EMBL/GenBank/DDBJ databases">
        <title>Paraburkholderia sp. 7MH5, isolated from subtropical forest soil.</title>
        <authorList>
            <person name="Gao Z.-H."/>
            <person name="Qiu L.-H."/>
        </authorList>
    </citation>
    <scope>NUCLEOTIDE SEQUENCE [LARGE SCALE GENOMIC DNA]</scope>
    <source>
        <strain evidence="5 6">7MH5</strain>
    </source>
</reference>
<dbReference type="GO" id="GO:0043565">
    <property type="term" value="F:sequence-specific DNA binding"/>
    <property type="evidence" value="ECO:0007669"/>
    <property type="project" value="InterPro"/>
</dbReference>
<name>A0A4P7CS46_9BURK</name>
<sequence length="331" mass="36430">MDPLSDVLSLLKPRSQLFAAFDTAGAWSFSFPPYDGIKIAAVLQGGCWGIVSGMNRPVRLEEGDCFLLNSGYEIVLSSDLSLPPQDSSLIMDGIARDGIAVHNGGGEVLLIGGFFTFSSEHAALLLDALPPFANPPRSSNQADVLRWSLDQLRSELRAPMPGGVLVSNHLLHLMLVQILRLHMTASSAESPAGWLTGLSDRRIRAAISAMHAEPTRHWSLEELARIAGLSRTIFAQRFKRLVGETTMSYLMRWRMLMATDRLRHSEQSITSIAFALGYESESAFCTAFKRAMACSPTQYRRHASVSAEDTQSVLPISKTERLRNTRSPVKN</sequence>
<dbReference type="InterPro" id="IPR018062">
    <property type="entry name" value="HTH_AraC-typ_CS"/>
</dbReference>